<keyword evidence="2" id="KW-0472">Membrane</keyword>
<organism evidence="3 4">
    <name type="scientific">Serendipita vermifera MAFF 305830</name>
    <dbReference type="NCBI Taxonomy" id="933852"/>
    <lineage>
        <taxon>Eukaryota</taxon>
        <taxon>Fungi</taxon>
        <taxon>Dikarya</taxon>
        <taxon>Basidiomycota</taxon>
        <taxon>Agaricomycotina</taxon>
        <taxon>Agaricomycetes</taxon>
        <taxon>Sebacinales</taxon>
        <taxon>Serendipitaceae</taxon>
        <taxon>Serendipita</taxon>
    </lineage>
</organism>
<keyword evidence="2" id="KW-0812">Transmembrane</keyword>
<dbReference type="PANTHER" id="PTHR35895">
    <property type="entry name" value="CHROMOSOME 16, WHOLE GENOME SHOTGUN SEQUENCE"/>
    <property type="match status" value="1"/>
</dbReference>
<name>A0A0C2WKW5_SERVB</name>
<evidence type="ECO:0000313" key="4">
    <source>
        <dbReference type="Proteomes" id="UP000054097"/>
    </source>
</evidence>
<accession>A0A0C2WKW5</accession>
<dbReference type="HOGENOM" id="CLU_247108_0_0_1"/>
<keyword evidence="4" id="KW-1185">Reference proteome</keyword>
<evidence type="ECO:0000256" key="2">
    <source>
        <dbReference type="SAM" id="Phobius"/>
    </source>
</evidence>
<evidence type="ECO:0000313" key="3">
    <source>
        <dbReference type="EMBL" id="KIM26958.1"/>
    </source>
</evidence>
<gene>
    <name evidence="3" type="ORF">M408DRAFT_330320</name>
</gene>
<proteinExistence type="predicted"/>
<protein>
    <submittedName>
        <fullName evidence="3">Uncharacterized protein</fullName>
    </submittedName>
</protein>
<dbReference type="OrthoDB" id="10039566at2759"/>
<dbReference type="STRING" id="933852.A0A0C2WKW5"/>
<reference evidence="3 4" key="1">
    <citation type="submission" date="2014-04" db="EMBL/GenBank/DDBJ databases">
        <authorList>
            <consortium name="DOE Joint Genome Institute"/>
            <person name="Kuo A."/>
            <person name="Zuccaro A."/>
            <person name="Kohler A."/>
            <person name="Nagy L.G."/>
            <person name="Floudas D."/>
            <person name="Copeland A."/>
            <person name="Barry K.W."/>
            <person name="Cichocki N."/>
            <person name="Veneault-Fourrey C."/>
            <person name="LaButti K."/>
            <person name="Lindquist E.A."/>
            <person name="Lipzen A."/>
            <person name="Lundell T."/>
            <person name="Morin E."/>
            <person name="Murat C."/>
            <person name="Sun H."/>
            <person name="Tunlid A."/>
            <person name="Henrissat B."/>
            <person name="Grigoriev I.V."/>
            <person name="Hibbett D.S."/>
            <person name="Martin F."/>
            <person name="Nordberg H.P."/>
            <person name="Cantor M.N."/>
            <person name="Hua S.X."/>
        </authorList>
    </citation>
    <scope>NUCLEOTIDE SEQUENCE [LARGE SCALE GENOMIC DNA]</scope>
    <source>
        <strain evidence="3 4">MAFF 305830</strain>
    </source>
</reference>
<dbReference type="GO" id="GO:0000329">
    <property type="term" value="C:fungal-type vacuole membrane"/>
    <property type="evidence" value="ECO:0007669"/>
    <property type="project" value="InterPro"/>
</dbReference>
<feature type="region of interest" description="Disordered" evidence="1">
    <location>
        <begin position="1"/>
        <end position="22"/>
    </location>
</feature>
<keyword evidence="2" id="KW-1133">Transmembrane helix</keyword>
<sequence length="1534" mass="162331">MSNWPNARHSSGVEPFGSTTTLPAHAASLGGYDTRSRSEKQPGDPQPKIPIYKRRNFIICSIIMGIIGIVMIFVLLWPVVRAIAQHVLDVSEMHIETSVIQSPSNDSFTLIMKGYVSNTGPIPAVIHWSDPVQVAWMRDYGKDNETEISIGSMWLDSLSASGGQATIDQNTQFNITDESSFGEFTKTMITKPEFTWRLTSGNIKVNAMQFPQATGLNFRKDVTLQGINSFAGGVVLKSFVLPGTDPNGGIKFSTTTTLTNQSPFTVDLGTVAFDLEFENVNLGRGTSTGVVVNPGENDVTLTGTMVSHSAAADLQRIGKLFTAYLNGDAAPVIARGVSTTQADGTKISWLSDGITALALEVPLKAPNAINAIQSIDIGYLNLTFTDDTAWAPMATTDALQAKLSLPFGFGMQVTNISNSFSIVQNNISVGALSSPLSPASSNIRTVSNSLTQGTIDITLESSALQVPANAHSQFASFNADLTRNQEATFQLVGKAKTIAQLPIGTITLDPIKFNVTSKLAGLRGLNGYTWIDGVDVMGGTTDYLSLAINVTINNPSALNLQAGDTTLQLFSGDSLLGTALMPSLYLVRGNNTIYASSQFRANDSPEGLATLTKFLAGEDTVMSIRGYDGSTTIQSLLPAFKSMNIDASLPGLQAKLLESAKLTVLPTTGRTNNIAHTKVTLSDPFTSGFTIVSVDSTVEYRGISMGTIQQSTNFAVAGKQSTESPDLDFNLNLDPATLFTVLRLLAVEAGLPTDQLDGIVALGGYQYIQPVSKRSISSRGLYTGFDLPTYVDSAFSVLKADIGLKSQVVIGEYATTLNYAQKAVPVKTDETLRLLLPPLALPIVQAIVDGSVMGIDTLVISNPQEASFDTALKGSITSAGPFDAKISFPEGLMIFWNGQELGRLAMADVQLVADVGATLDTSASFAVSNAENLAAFTKVMLQEASFEWEIRGQNLSVTAMGITVPGISISKKVTLKGMNGLKNAVTINSFDLPADDPAGGITLTLDTTIVNPSQVGIQLNSLEFGSYYSTGTYLGPVASVPQLSLAPLSSSQVKFAGRLVRQTTEAGLNDLSKIFTDFIHDIPSSVEVRGVAANPDVSWLTAGVKTLQISSVLPSRGVLDIIKGISINQMTMDFPAGSAYSPISSSSDTTAQFDLPFGFGLNIVSLEQTILVHYQNVQFAQLALGTVAANTDVSTRVIHLSFQNVPFAVADGQQSTFQQFLAQTTTSDSVTFGLSGTASSQAETAAGRLSISGIAFNVESNMKAINTFGGTAQISDVRIVGSGGDGGNQYVSSPLKTGLNNPSNISLVAGSISLPTFYQGTQVGESVVPAFNLVPGGNTLAAEFRYHPANANDTVAQSFLQSYLEQGGSVPVTIHGDSNSASFESLVPALEQTALSSGVPGISAKIVTKINVYLSFTGALATGEVEIDFDAYNPLDCDLELVHVQSDSGINGETYAQFTWIPGSFVIPSKGTANSGRIPHVKLVKGVLGSLPLLSATSLDVRIAQRGRIGVNGYEAPWLQYNQNAVPMEIHQSL</sequence>
<dbReference type="InterPro" id="IPR046368">
    <property type="entry name" value="Tag1"/>
</dbReference>
<dbReference type="Pfam" id="PF12505">
    <property type="entry name" value="DUF3712"/>
    <property type="match status" value="4"/>
</dbReference>
<dbReference type="Proteomes" id="UP000054097">
    <property type="component" value="Unassembled WGS sequence"/>
</dbReference>
<dbReference type="PANTHER" id="PTHR35895:SF1">
    <property type="entry name" value="LIPID-BINDING SERUM GLYCOPROTEIN C-TERMINAL DOMAIN-CONTAINING PROTEIN"/>
    <property type="match status" value="1"/>
</dbReference>
<dbReference type="EMBL" id="KN824302">
    <property type="protein sequence ID" value="KIM26958.1"/>
    <property type="molecule type" value="Genomic_DNA"/>
</dbReference>
<feature type="transmembrane region" description="Helical" evidence="2">
    <location>
        <begin position="57"/>
        <end position="80"/>
    </location>
</feature>
<dbReference type="InterPro" id="IPR022185">
    <property type="entry name" value="DUF3712"/>
</dbReference>
<reference evidence="4" key="2">
    <citation type="submission" date="2015-01" db="EMBL/GenBank/DDBJ databases">
        <title>Evolutionary Origins and Diversification of the Mycorrhizal Mutualists.</title>
        <authorList>
            <consortium name="DOE Joint Genome Institute"/>
            <consortium name="Mycorrhizal Genomics Consortium"/>
            <person name="Kohler A."/>
            <person name="Kuo A."/>
            <person name="Nagy L.G."/>
            <person name="Floudas D."/>
            <person name="Copeland A."/>
            <person name="Barry K.W."/>
            <person name="Cichocki N."/>
            <person name="Veneault-Fourrey C."/>
            <person name="LaButti K."/>
            <person name="Lindquist E.A."/>
            <person name="Lipzen A."/>
            <person name="Lundell T."/>
            <person name="Morin E."/>
            <person name="Murat C."/>
            <person name="Riley R."/>
            <person name="Ohm R."/>
            <person name="Sun H."/>
            <person name="Tunlid A."/>
            <person name="Henrissat B."/>
            <person name="Grigoriev I.V."/>
            <person name="Hibbett D.S."/>
            <person name="Martin F."/>
        </authorList>
    </citation>
    <scope>NUCLEOTIDE SEQUENCE [LARGE SCALE GENOMIC DNA]</scope>
    <source>
        <strain evidence="4">MAFF 305830</strain>
    </source>
</reference>
<evidence type="ECO:0000256" key="1">
    <source>
        <dbReference type="SAM" id="MobiDB-lite"/>
    </source>
</evidence>